<evidence type="ECO:0000256" key="1">
    <source>
        <dbReference type="SAM" id="MobiDB-lite"/>
    </source>
</evidence>
<evidence type="ECO:0000313" key="3">
    <source>
        <dbReference type="Proteomes" id="UP001285908"/>
    </source>
</evidence>
<dbReference type="EMBL" id="JAULSX010000005">
    <property type="protein sequence ID" value="KAK3491184.1"/>
    <property type="molecule type" value="Genomic_DNA"/>
</dbReference>
<organism evidence="2 3">
    <name type="scientific">Neurospora hispaniola</name>
    <dbReference type="NCBI Taxonomy" id="588809"/>
    <lineage>
        <taxon>Eukaryota</taxon>
        <taxon>Fungi</taxon>
        <taxon>Dikarya</taxon>
        <taxon>Ascomycota</taxon>
        <taxon>Pezizomycotina</taxon>
        <taxon>Sordariomycetes</taxon>
        <taxon>Sordariomycetidae</taxon>
        <taxon>Sordariales</taxon>
        <taxon>Sordariaceae</taxon>
        <taxon>Neurospora</taxon>
    </lineage>
</organism>
<proteinExistence type="predicted"/>
<feature type="non-terminal residue" evidence="2">
    <location>
        <position position="89"/>
    </location>
</feature>
<accession>A0AAJ0I6X4</accession>
<dbReference type="AlphaFoldDB" id="A0AAJ0I6X4"/>
<gene>
    <name evidence="2" type="ORF">B0T23DRAFT_383319</name>
</gene>
<dbReference type="GeneID" id="87875027"/>
<dbReference type="Proteomes" id="UP001285908">
    <property type="component" value="Unassembled WGS sequence"/>
</dbReference>
<reference evidence="2 3" key="1">
    <citation type="journal article" date="2023" name="Mol. Phylogenet. Evol.">
        <title>Genome-scale phylogeny and comparative genomics of the fungal order Sordariales.</title>
        <authorList>
            <person name="Hensen N."/>
            <person name="Bonometti L."/>
            <person name="Westerberg I."/>
            <person name="Brannstrom I.O."/>
            <person name="Guillou S."/>
            <person name="Cros-Aarteil S."/>
            <person name="Calhoun S."/>
            <person name="Haridas S."/>
            <person name="Kuo A."/>
            <person name="Mondo S."/>
            <person name="Pangilinan J."/>
            <person name="Riley R."/>
            <person name="LaButti K."/>
            <person name="Andreopoulos B."/>
            <person name="Lipzen A."/>
            <person name="Chen C."/>
            <person name="Yan M."/>
            <person name="Daum C."/>
            <person name="Ng V."/>
            <person name="Clum A."/>
            <person name="Steindorff A."/>
            <person name="Ohm R.A."/>
            <person name="Martin F."/>
            <person name="Silar P."/>
            <person name="Natvig D.O."/>
            <person name="Lalanne C."/>
            <person name="Gautier V."/>
            <person name="Ament-Velasquez S.L."/>
            <person name="Kruys A."/>
            <person name="Hutchinson M.I."/>
            <person name="Powell A.J."/>
            <person name="Barry K."/>
            <person name="Miller A.N."/>
            <person name="Grigoriev I.V."/>
            <person name="Debuchy R."/>
            <person name="Gladieux P."/>
            <person name="Hiltunen Thoren M."/>
            <person name="Johannesson H."/>
        </authorList>
    </citation>
    <scope>NUCLEOTIDE SEQUENCE [LARGE SCALE GENOMIC DNA]</scope>
    <source>
        <strain evidence="2 3">FGSC 10403</strain>
    </source>
</reference>
<name>A0AAJ0I6X4_9PEZI</name>
<evidence type="ECO:0000313" key="2">
    <source>
        <dbReference type="EMBL" id="KAK3491184.1"/>
    </source>
</evidence>
<keyword evidence="3" id="KW-1185">Reference proteome</keyword>
<comment type="caution">
    <text evidence="2">The sequence shown here is derived from an EMBL/GenBank/DDBJ whole genome shotgun (WGS) entry which is preliminary data.</text>
</comment>
<protein>
    <submittedName>
        <fullName evidence="2">Uncharacterized protein</fullName>
    </submittedName>
</protein>
<feature type="region of interest" description="Disordered" evidence="1">
    <location>
        <begin position="30"/>
        <end position="57"/>
    </location>
</feature>
<dbReference type="RefSeq" id="XP_062692367.1">
    <property type="nucleotide sequence ID" value="XM_062837405.1"/>
</dbReference>
<sequence>MPACIRLLFGCRIDVETRWQITLGHLQGTDCPSQPASQPGGPPCLHAYQSHSPPSISANRGQDLSLSLSLSLTTSLAYIHSQRITAAGF</sequence>